<comment type="caution">
    <text evidence="8">The sequence shown here is derived from an EMBL/GenBank/DDBJ whole genome shotgun (WGS) entry which is preliminary data.</text>
</comment>
<evidence type="ECO:0000256" key="6">
    <source>
        <dbReference type="SAM" id="Phobius"/>
    </source>
</evidence>
<accession>A0A9P6WPX7</accession>
<feature type="chain" id="PRO_5040486469" description="Zinc transporter YKE4" evidence="7">
    <location>
        <begin position="23"/>
        <end position="450"/>
    </location>
</feature>
<evidence type="ECO:0000256" key="2">
    <source>
        <dbReference type="ARBA" id="ARBA00022692"/>
    </source>
</evidence>
<dbReference type="AlphaFoldDB" id="A0A9P6WPX7"/>
<feature type="region of interest" description="Disordered" evidence="5">
    <location>
        <begin position="207"/>
        <end position="249"/>
    </location>
</feature>
<feature type="transmembrane region" description="Helical" evidence="6">
    <location>
        <begin position="424"/>
        <end position="446"/>
    </location>
</feature>
<feature type="compositionally biased region" description="Low complexity" evidence="5">
    <location>
        <begin position="216"/>
        <end position="226"/>
    </location>
</feature>
<feature type="transmembrane region" description="Helical" evidence="6">
    <location>
        <begin position="391"/>
        <end position="412"/>
    </location>
</feature>
<reference evidence="8" key="1">
    <citation type="submission" date="2020-11" db="EMBL/GenBank/DDBJ databases">
        <title>Kefir isolates.</title>
        <authorList>
            <person name="Marcisauskas S."/>
            <person name="Kim Y."/>
            <person name="Blasche S."/>
        </authorList>
    </citation>
    <scope>NUCLEOTIDE SEQUENCE</scope>
    <source>
        <strain evidence="8">Olga-1</strain>
    </source>
</reference>
<evidence type="ECO:0000256" key="4">
    <source>
        <dbReference type="ARBA" id="ARBA00023136"/>
    </source>
</evidence>
<keyword evidence="7" id="KW-0732">Signal</keyword>
<evidence type="ECO:0000313" key="8">
    <source>
        <dbReference type="EMBL" id="KAG0691064.1"/>
    </source>
</evidence>
<dbReference type="OrthoDB" id="200954at2759"/>
<dbReference type="GO" id="GO:0016020">
    <property type="term" value="C:membrane"/>
    <property type="evidence" value="ECO:0007669"/>
    <property type="project" value="UniProtKB-SubCell"/>
</dbReference>
<evidence type="ECO:0000256" key="1">
    <source>
        <dbReference type="ARBA" id="ARBA00004141"/>
    </source>
</evidence>
<dbReference type="InterPro" id="IPR003689">
    <property type="entry name" value="ZIP"/>
</dbReference>
<evidence type="ECO:0000256" key="7">
    <source>
        <dbReference type="SAM" id="SignalP"/>
    </source>
</evidence>
<dbReference type="GO" id="GO:0005385">
    <property type="term" value="F:zinc ion transmembrane transporter activity"/>
    <property type="evidence" value="ECO:0007669"/>
    <property type="project" value="TreeGrafter"/>
</dbReference>
<gene>
    <name evidence="8" type="ORF">C6P40_005291</name>
</gene>
<dbReference type="Pfam" id="PF02535">
    <property type="entry name" value="Zip"/>
    <property type="match status" value="1"/>
</dbReference>
<dbReference type="PANTHER" id="PTHR16950:SF16">
    <property type="entry name" value="ZINC TRANSPORTER ZIP13"/>
    <property type="match status" value="1"/>
</dbReference>
<evidence type="ECO:0000256" key="3">
    <source>
        <dbReference type="ARBA" id="ARBA00022989"/>
    </source>
</evidence>
<dbReference type="GO" id="GO:0006882">
    <property type="term" value="P:intracellular zinc ion homeostasis"/>
    <property type="evidence" value="ECO:0007669"/>
    <property type="project" value="TreeGrafter"/>
</dbReference>
<keyword evidence="4 6" id="KW-0472">Membrane</keyword>
<evidence type="ECO:0000256" key="5">
    <source>
        <dbReference type="SAM" id="MobiDB-lite"/>
    </source>
</evidence>
<keyword evidence="9" id="KW-1185">Reference proteome</keyword>
<evidence type="ECO:0000313" key="9">
    <source>
        <dbReference type="Proteomes" id="UP000697127"/>
    </source>
</evidence>
<protein>
    <recommendedName>
        <fullName evidence="10">Zinc transporter YKE4</fullName>
    </recommendedName>
</protein>
<dbReference type="PANTHER" id="PTHR16950">
    <property type="entry name" value="ZINC TRANSPORTER SLC39A7 HISTIDINE-RICH MEMBRANE PROTEIN KE4"/>
    <property type="match status" value="1"/>
</dbReference>
<name>A0A9P6WPX7_9ASCO</name>
<keyword evidence="2 6" id="KW-0812">Transmembrane</keyword>
<dbReference type="Proteomes" id="UP000697127">
    <property type="component" value="Unassembled WGS sequence"/>
</dbReference>
<keyword evidence="3 6" id="KW-1133">Transmembrane helix</keyword>
<feature type="signal peptide" evidence="7">
    <location>
        <begin position="1"/>
        <end position="22"/>
    </location>
</feature>
<dbReference type="EMBL" id="PUHW01000009">
    <property type="protein sequence ID" value="KAG0691064.1"/>
    <property type="molecule type" value="Genomic_DNA"/>
</dbReference>
<comment type="subcellular location">
    <subcellularLocation>
        <location evidence="1">Membrane</location>
        <topology evidence="1">Multi-pass membrane protein</topology>
    </subcellularLocation>
</comment>
<feature type="transmembrane region" description="Helical" evidence="6">
    <location>
        <begin position="176"/>
        <end position="192"/>
    </location>
</feature>
<evidence type="ECO:0008006" key="10">
    <source>
        <dbReference type="Google" id="ProtNLM"/>
    </source>
</evidence>
<proteinExistence type="predicted"/>
<organism evidence="8 9">
    <name type="scientific">Pichia californica</name>
    <dbReference type="NCBI Taxonomy" id="460514"/>
    <lineage>
        <taxon>Eukaryota</taxon>
        <taxon>Fungi</taxon>
        <taxon>Dikarya</taxon>
        <taxon>Ascomycota</taxon>
        <taxon>Saccharomycotina</taxon>
        <taxon>Pichiomycetes</taxon>
        <taxon>Pichiales</taxon>
        <taxon>Pichiaceae</taxon>
        <taxon>Pichia</taxon>
    </lineage>
</organism>
<feature type="compositionally biased region" description="Polar residues" evidence="5">
    <location>
        <begin position="231"/>
        <end position="240"/>
    </location>
</feature>
<feature type="transmembrane region" description="Helical" evidence="6">
    <location>
        <begin position="345"/>
        <end position="365"/>
    </location>
</feature>
<sequence>MKLNRILPLVLSAFVFFDTVDAAANGKVLDRSKAAKYLKKHIDADTEKLEQHKFAIANAMRDNEAKIIKESLKVLNESKESEKTYITYIFDKLFPFGPAGNAILATTYISGPPNFILALIPANINVSSLSLLVSFAVGGLLGDVFMHLLPETFTGQGVDLTVEGDEYILIDNRKNVFLGIGMFIGFLLFFFIDKLMRILEGSDGDSEHSHIHSHSHIQSSDQTHSSEIAESATSSGTKNQVDGELKKRGVKNAEKDVDNEIGESNVVISNPNASVKTSAYLNLISDFTHNITDGLAIASSFYISKNVGCTTAIATFMHEIPHEVGDFALLIQGGFTKWQAMGSQFITALGAYLGTFIGIALQMSIENNAESTVQGVDDIGLFGTSLSLGDMTLPFTAGGFLYIAFSVIPELLQTDHKASRKDELMKFGMQLVCMFLGIGFMAIIALNEDD</sequence>